<reference evidence="3 5" key="1">
    <citation type="journal article" date="2011" name="Nature">
        <title>The Medicago genome provides insight into the evolution of rhizobial symbioses.</title>
        <authorList>
            <person name="Young N.D."/>
            <person name="Debelle F."/>
            <person name="Oldroyd G.E."/>
            <person name="Geurts R."/>
            <person name="Cannon S.B."/>
            <person name="Udvardi M.K."/>
            <person name="Benedito V.A."/>
            <person name="Mayer K.F."/>
            <person name="Gouzy J."/>
            <person name="Schoof H."/>
            <person name="Van de Peer Y."/>
            <person name="Proost S."/>
            <person name="Cook D.R."/>
            <person name="Meyers B.C."/>
            <person name="Spannagl M."/>
            <person name="Cheung F."/>
            <person name="De Mita S."/>
            <person name="Krishnakumar V."/>
            <person name="Gundlach H."/>
            <person name="Zhou S."/>
            <person name="Mudge J."/>
            <person name="Bharti A.K."/>
            <person name="Murray J.D."/>
            <person name="Naoumkina M.A."/>
            <person name="Rosen B."/>
            <person name="Silverstein K.A."/>
            <person name="Tang H."/>
            <person name="Rombauts S."/>
            <person name="Zhao P.X."/>
            <person name="Zhou P."/>
            <person name="Barbe V."/>
            <person name="Bardou P."/>
            <person name="Bechner M."/>
            <person name="Bellec A."/>
            <person name="Berger A."/>
            <person name="Berges H."/>
            <person name="Bidwell S."/>
            <person name="Bisseling T."/>
            <person name="Choisne N."/>
            <person name="Couloux A."/>
            <person name="Denny R."/>
            <person name="Deshpande S."/>
            <person name="Dai X."/>
            <person name="Doyle J.J."/>
            <person name="Dudez A.M."/>
            <person name="Farmer A.D."/>
            <person name="Fouteau S."/>
            <person name="Franken C."/>
            <person name="Gibelin C."/>
            <person name="Gish J."/>
            <person name="Goldstein S."/>
            <person name="Gonzalez A.J."/>
            <person name="Green P.J."/>
            <person name="Hallab A."/>
            <person name="Hartog M."/>
            <person name="Hua A."/>
            <person name="Humphray S.J."/>
            <person name="Jeong D.H."/>
            <person name="Jing Y."/>
            <person name="Jocker A."/>
            <person name="Kenton S.M."/>
            <person name="Kim D.J."/>
            <person name="Klee K."/>
            <person name="Lai H."/>
            <person name="Lang C."/>
            <person name="Lin S."/>
            <person name="Macmil S.L."/>
            <person name="Magdelenat G."/>
            <person name="Matthews L."/>
            <person name="McCorrison J."/>
            <person name="Monaghan E.L."/>
            <person name="Mun J.H."/>
            <person name="Najar F.Z."/>
            <person name="Nicholson C."/>
            <person name="Noirot C."/>
            <person name="O'Bleness M."/>
            <person name="Paule C.R."/>
            <person name="Poulain J."/>
            <person name="Prion F."/>
            <person name="Qin B."/>
            <person name="Qu C."/>
            <person name="Retzel E.F."/>
            <person name="Riddle C."/>
            <person name="Sallet E."/>
            <person name="Samain S."/>
            <person name="Samson N."/>
            <person name="Sanders I."/>
            <person name="Saurat O."/>
            <person name="Scarpelli C."/>
            <person name="Schiex T."/>
            <person name="Segurens B."/>
            <person name="Severin A.J."/>
            <person name="Sherrier D.J."/>
            <person name="Shi R."/>
            <person name="Sims S."/>
            <person name="Singer S.R."/>
            <person name="Sinharoy S."/>
            <person name="Sterck L."/>
            <person name="Viollet A."/>
            <person name="Wang B.B."/>
            <person name="Wang K."/>
            <person name="Wang M."/>
            <person name="Wang X."/>
            <person name="Warfsmann J."/>
            <person name="Weissenbach J."/>
            <person name="White D.D."/>
            <person name="White J.D."/>
            <person name="Wiley G.B."/>
            <person name="Wincker P."/>
            <person name="Xing Y."/>
            <person name="Yang L."/>
            <person name="Yao Z."/>
            <person name="Ying F."/>
            <person name="Zhai J."/>
            <person name="Zhou L."/>
            <person name="Zuber A."/>
            <person name="Denarie J."/>
            <person name="Dixon R.A."/>
            <person name="May G.D."/>
            <person name="Schwartz D.C."/>
            <person name="Rogers J."/>
            <person name="Quetier F."/>
            <person name="Town C.D."/>
            <person name="Roe B.A."/>
        </authorList>
    </citation>
    <scope>NUCLEOTIDE SEQUENCE [LARGE SCALE GENOMIC DNA]</scope>
    <source>
        <strain evidence="3">A17</strain>
        <strain evidence="4 5">cv. Jemalong A17</strain>
    </source>
</reference>
<proteinExistence type="predicted"/>
<evidence type="ECO:0000313" key="3">
    <source>
        <dbReference type="EMBL" id="AES90631.1"/>
    </source>
</evidence>
<evidence type="ECO:0000313" key="4">
    <source>
        <dbReference type="EnsemblPlants" id="AES90631"/>
    </source>
</evidence>
<comment type="subcellular location">
    <subcellularLocation>
        <location evidence="1">Membrane</location>
        <topology evidence="1">Single-pass type I membrane protein</topology>
    </subcellularLocation>
</comment>
<keyword evidence="3" id="KW-0808">Transferase</keyword>
<dbReference type="GO" id="GO:0016020">
    <property type="term" value="C:membrane"/>
    <property type="evidence" value="ECO:0007669"/>
    <property type="project" value="UniProtKB-SubCell"/>
</dbReference>
<feature type="domain" description="Serine-threonine/tyrosine-protein kinase catalytic" evidence="2">
    <location>
        <begin position="15"/>
        <end position="96"/>
    </location>
</feature>
<dbReference type="OMA" id="FIVFEYL"/>
<dbReference type="InterPro" id="IPR011009">
    <property type="entry name" value="Kinase-like_dom_sf"/>
</dbReference>
<dbReference type="EMBL" id="CM001220">
    <property type="protein sequence ID" value="AES90631.1"/>
    <property type="molecule type" value="Genomic_DNA"/>
</dbReference>
<gene>
    <name evidence="3" type="ordered locus">MTR_4g094040</name>
</gene>
<keyword evidence="3" id="KW-0418">Kinase</keyword>
<accession>G7JCQ6</accession>
<reference evidence="4" key="3">
    <citation type="submission" date="2015-04" db="UniProtKB">
        <authorList>
            <consortium name="EnsemblPlants"/>
        </authorList>
    </citation>
    <scope>IDENTIFICATION</scope>
    <source>
        <strain evidence="4">cv. Jemalong A17</strain>
    </source>
</reference>
<keyword evidence="5" id="KW-1185">Reference proteome</keyword>
<dbReference type="PANTHER" id="PTHR48006">
    <property type="entry name" value="LEUCINE-RICH REPEAT-CONTAINING PROTEIN DDB_G0281931-RELATED"/>
    <property type="match status" value="1"/>
</dbReference>
<evidence type="ECO:0000259" key="2">
    <source>
        <dbReference type="Pfam" id="PF07714"/>
    </source>
</evidence>
<organism evidence="3 5">
    <name type="scientific">Medicago truncatula</name>
    <name type="common">Barrel medic</name>
    <name type="synonym">Medicago tribuloides</name>
    <dbReference type="NCBI Taxonomy" id="3880"/>
    <lineage>
        <taxon>Eukaryota</taxon>
        <taxon>Viridiplantae</taxon>
        <taxon>Streptophyta</taxon>
        <taxon>Embryophyta</taxon>
        <taxon>Tracheophyta</taxon>
        <taxon>Spermatophyta</taxon>
        <taxon>Magnoliopsida</taxon>
        <taxon>eudicotyledons</taxon>
        <taxon>Gunneridae</taxon>
        <taxon>Pentapetalae</taxon>
        <taxon>rosids</taxon>
        <taxon>fabids</taxon>
        <taxon>Fabales</taxon>
        <taxon>Fabaceae</taxon>
        <taxon>Papilionoideae</taxon>
        <taxon>50 kb inversion clade</taxon>
        <taxon>NPAAA clade</taxon>
        <taxon>Hologalegina</taxon>
        <taxon>IRL clade</taxon>
        <taxon>Trifolieae</taxon>
        <taxon>Medicago</taxon>
    </lineage>
</organism>
<evidence type="ECO:0000256" key="1">
    <source>
        <dbReference type="ARBA" id="ARBA00004479"/>
    </source>
</evidence>
<reference evidence="3 5" key="2">
    <citation type="journal article" date="2014" name="BMC Genomics">
        <title>An improved genome release (version Mt4.0) for the model legume Medicago truncatula.</title>
        <authorList>
            <person name="Tang H."/>
            <person name="Krishnakumar V."/>
            <person name="Bidwell S."/>
            <person name="Rosen B."/>
            <person name="Chan A."/>
            <person name="Zhou S."/>
            <person name="Gentzbittel L."/>
            <person name="Childs K.L."/>
            <person name="Yandell M."/>
            <person name="Gundlach H."/>
            <person name="Mayer K.F."/>
            <person name="Schwartz D.C."/>
            <person name="Town C.D."/>
        </authorList>
    </citation>
    <scope>GENOME REANNOTATION</scope>
    <source>
        <strain evidence="4 5">cv. Jemalong A17</strain>
    </source>
</reference>
<protein>
    <submittedName>
        <fullName evidence="3">Tyrosine kinase family protein</fullName>
    </submittedName>
</protein>
<dbReference type="PaxDb" id="3880-AES90631"/>
<dbReference type="SUPFAM" id="SSF56112">
    <property type="entry name" value="Protein kinase-like (PK-like)"/>
    <property type="match status" value="1"/>
</dbReference>
<dbReference type="GO" id="GO:0004672">
    <property type="term" value="F:protein kinase activity"/>
    <property type="evidence" value="ECO:0007669"/>
    <property type="project" value="InterPro"/>
</dbReference>
<evidence type="ECO:0000313" key="5">
    <source>
        <dbReference type="Proteomes" id="UP000002051"/>
    </source>
</evidence>
<sequence length="99" mass="11254">MVKDYINIEKGTLGDRRLIVVKELLQESDQGMNDFVNEIATVSITKHKNLVDLYGCCTNGSERFIVFEYLENKRVLTAHFLDICLGVAKGLEYLREGTP</sequence>
<name>G7JCQ6_MEDTR</name>
<dbReference type="Gene3D" id="3.30.200.20">
    <property type="entry name" value="Phosphorylase Kinase, domain 1"/>
    <property type="match status" value="1"/>
</dbReference>
<dbReference type="HOGENOM" id="CLU_2323950_0_0_1"/>
<dbReference type="EnsemblPlants" id="AES90631">
    <property type="protein sequence ID" value="AES90631"/>
    <property type="gene ID" value="MTR_4g094040"/>
</dbReference>
<dbReference type="InterPro" id="IPR001245">
    <property type="entry name" value="Ser-Thr/Tyr_kinase_cat_dom"/>
</dbReference>
<dbReference type="PANTHER" id="PTHR48006:SF62">
    <property type="entry name" value="LEUCINE-RICH REPEAT TRANSMEMBRANE PROTEIN KINASE"/>
    <property type="match status" value="1"/>
</dbReference>
<dbReference type="Proteomes" id="UP000002051">
    <property type="component" value="Chromosome 4"/>
</dbReference>
<dbReference type="Pfam" id="PF07714">
    <property type="entry name" value="PK_Tyr_Ser-Thr"/>
    <property type="match status" value="1"/>
</dbReference>
<dbReference type="AlphaFoldDB" id="G7JCQ6"/>
<dbReference type="InterPro" id="IPR051824">
    <property type="entry name" value="LRR_Rcpt-Like_S/T_Kinase"/>
</dbReference>